<keyword evidence="3" id="KW-1185">Reference proteome</keyword>
<reference evidence="2 3" key="1">
    <citation type="submission" date="2016-07" db="EMBL/GenBank/DDBJ databases">
        <title>Draft genome sequence of Methyloligella halotolerans C2T (VKM B-2706T=CCUG 61687T=DSM 25045T), a halotolerant polyhydroxybutyrate accumulating methylotroph.</title>
        <authorList>
            <person name="Vasilenko O.V."/>
            <person name="Doronina N.V."/>
            <person name="Poroshina M.N."/>
            <person name="Tarlachkov S.V."/>
            <person name="Trotsenko Y.A."/>
        </authorList>
    </citation>
    <scope>NUCLEOTIDE SEQUENCE [LARGE SCALE GENOMIC DNA]</scope>
    <source>
        <strain evidence="2 3">VKM B-2706</strain>
    </source>
</reference>
<protein>
    <submittedName>
        <fullName evidence="2">Uncharacterized protein</fullName>
    </submittedName>
</protein>
<dbReference type="InterPro" id="IPR028082">
    <property type="entry name" value="Peripla_BP_I"/>
</dbReference>
<proteinExistence type="predicted"/>
<feature type="region of interest" description="Disordered" evidence="1">
    <location>
        <begin position="40"/>
        <end position="77"/>
    </location>
</feature>
<comment type="caution">
    <text evidence="2">The sequence shown here is derived from an EMBL/GenBank/DDBJ whole genome shotgun (WGS) entry which is preliminary data.</text>
</comment>
<dbReference type="SUPFAM" id="SSF53822">
    <property type="entry name" value="Periplasmic binding protein-like I"/>
    <property type="match status" value="1"/>
</dbReference>
<sequence>MNDTPFDTVIGKFRFDAKGDPNLPPYAVYRWEDGKYAEIDSKSGEKVAEPGPANTETPDVHPVEAERPGGEENEPVE</sequence>
<evidence type="ECO:0000256" key="1">
    <source>
        <dbReference type="SAM" id="MobiDB-lite"/>
    </source>
</evidence>
<accession>A0A1E2S397</accession>
<gene>
    <name evidence="2" type="ORF">A7A08_00704</name>
</gene>
<feature type="compositionally biased region" description="Basic and acidic residues" evidence="1">
    <location>
        <begin position="58"/>
        <end position="70"/>
    </location>
</feature>
<name>A0A1E2S397_9HYPH</name>
<dbReference type="EMBL" id="MASI01000001">
    <property type="protein sequence ID" value="ODA68870.1"/>
    <property type="molecule type" value="Genomic_DNA"/>
</dbReference>
<dbReference type="STRING" id="1177755.A7A08_00704"/>
<evidence type="ECO:0000313" key="3">
    <source>
        <dbReference type="Proteomes" id="UP000095087"/>
    </source>
</evidence>
<dbReference type="Proteomes" id="UP000095087">
    <property type="component" value="Unassembled WGS sequence"/>
</dbReference>
<organism evidence="2 3">
    <name type="scientific">Methyloligella halotolerans</name>
    <dbReference type="NCBI Taxonomy" id="1177755"/>
    <lineage>
        <taxon>Bacteria</taxon>
        <taxon>Pseudomonadati</taxon>
        <taxon>Pseudomonadota</taxon>
        <taxon>Alphaproteobacteria</taxon>
        <taxon>Hyphomicrobiales</taxon>
        <taxon>Hyphomicrobiaceae</taxon>
        <taxon>Methyloligella</taxon>
    </lineage>
</organism>
<evidence type="ECO:0000313" key="2">
    <source>
        <dbReference type="EMBL" id="ODA68870.1"/>
    </source>
</evidence>
<dbReference type="AlphaFoldDB" id="A0A1E2S397"/>